<dbReference type="PROSITE" id="PS50002">
    <property type="entry name" value="SH3"/>
    <property type="match status" value="3"/>
</dbReference>
<reference evidence="6" key="1">
    <citation type="journal article" date="2023" name="Mol. Biol. Evol.">
        <title>Third-Generation Sequencing Reveals the Adaptive Role of the Epigenome in Three Deep-Sea Polychaetes.</title>
        <authorList>
            <person name="Perez M."/>
            <person name="Aroh O."/>
            <person name="Sun Y."/>
            <person name="Lan Y."/>
            <person name="Juniper S.K."/>
            <person name="Young C.R."/>
            <person name="Angers B."/>
            <person name="Qian P.Y."/>
        </authorList>
    </citation>
    <scope>NUCLEOTIDE SEQUENCE</scope>
    <source>
        <strain evidence="6">P08H-3</strain>
    </source>
</reference>
<feature type="region of interest" description="Disordered" evidence="4">
    <location>
        <begin position="1886"/>
        <end position="1911"/>
    </location>
</feature>
<keyword evidence="1 3" id="KW-0728">SH3 domain</keyword>
<dbReference type="CDD" id="cd11782">
    <property type="entry name" value="SH3_Sorbs_2"/>
    <property type="match status" value="1"/>
</dbReference>
<feature type="region of interest" description="Disordered" evidence="4">
    <location>
        <begin position="1657"/>
        <end position="1691"/>
    </location>
</feature>
<organism evidence="6 7">
    <name type="scientific">Paralvinella palmiformis</name>
    <dbReference type="NCBI Taxonomy" id="53620"/>
    <lineage>
        <taxon>Eukaryota</taxon>
        <taxon>Metazoa</taxon>
        <taxon>Spiralia</taxon>
        <taxon>Lophotrochozoa</taxon>
        <taxon>Annelida</taxon>
        <taxon>Polychaeta</taxon>
        <taxon>Sedentaria</taxon>
        <taxon>Canalipalpata</taxon>
        <taxon>Terebellida</taxon>
        <taxon>Terebelliformia</taxon>
        <taxon>Alvinellidae</taxon>
        <taxon>Paralvinella</taxon>
    </lineage>
</organism>
<evidence type="ECO:0000256" key="3">
    <source>
        <dbReference type="PROSITE-ProRule" id="PRU00192"/>
    </source>
</evidence>
<feature type="compositionally biased region" description="Polar residues" evidence="4">
    <location>
        <begin position="75"/>
        <end position="85"/>
    </location>
</feature>
<feature type="compositionally biased region" description="Low complexity" evidence="4">
    <location>
        <begin position="1462"/>
        <end position="1477"/>
    </location>
</feature>
<dbReference type="PRINTS" id="PR00452">
    <property type="entry name" value="SH3DOMAIN"/>
</dbReference>
<dbReference type="InterPro" id="IPR036028">
    <property type="entry name" value="SH3-like_dom_sf"/>
</dbReference>
<proteinExistence type="predicted"/>
<dbReference type="Proteomes" id="UP001208570">
    <property type="component" value="Unassembled WGS sequence"/>
</dbReference>
<evidence type="ECO:0000256" key="1">
    <source>
        <dbReference type="ARBA" id="ARBA00022443"/>
    </source>
</evidence>
<evidence type="ECO:0000256" key="2">
    <source>
        <dbReference type="ARBA" id="ARBA00022737"/>
    </source>
</evidence>
<feature type="compositionally biased region" description="Low complexity" evidence="4">
    <location>
        <begin position="1886"/>
        <end position="1896"/>
    </location>
</feature>
<keyword evidence="7" id="KW-1185">Reference proteome</keyword>
<feature type="compositionally biased region" description="Polar residues" evidence="4">
    <location>
        <begin position="1985"/>
        <end position="2000"/>
    </location>
</feature>
<comment type="caution">
    <text evidence="6">The sequence shown here is derived from an EMBL/GenBank/DDBJ whole genome shotgun (WGS) entry which is preliminary data.</text>
</comment>
<feature type="compositionally biased region" description="Polar residues" evidence="4">
    <location>
        <begin position="1940"/>
        <end position="1951"/>
    </location>
</feature>
<feature type="compositionally biased region" description="Polar residues" evidence="4">
    <location>
        <begin position="2141"/>
        <end position="2162"/>
    </location>
</feature>
<dbReference type="InterPro" id="IPR001452">
    <property type="entry name" value="SH3_domain"/>
</dbReference>
<feature type="region of interest" description="Disordered" evidence="4">
    <location>
        <begin position="1"/>
        <end position="101"/>
    </location>
</feature>
<feature type="domain" description="SH3" evidence="5">
    <location>
        <begin position="2008"/>
        <end position="2069"/>
    </location>
</feature>
<feature type="region of interest" description="Disordered" evidence="4">
    <location>
        <begin position="912"/>
        <end position="955"/>
    </location>
</feature>
<gene>
    <name evidence="6" type="ORF">LSH36_129g05064</name>
</gene>
<evidence type="ECO:0000256" key="4">
    <source>
        <dbReference type="SAM" id="MobiDB-lite"/>
    </source>
</evidence>
<accession>A0AAD9JWG8</accession>
<feature type="compositionally biased region" description="Polar residues" evidence="4">
    <location>
        <begin position="1437"/>
        <end position="1451"/>
    </location>
</feature>
<dbReference type="PANTHER" id="PTHR14167:SF116">
    <property type="entry name" value="CAP, ISOFORM AC"/>
    <property type="match status" value="1"/>
</dbReference>
<feature type="compositionally biased region" description="Polar residues" evidence="4">
    <location>
        <begin position="1831"/>
        <end position="1855"/>
    </location>
</feature>
<dbReference type="FunFam" id="2.30.30.40:FF:000001">
    <property type="entry name" value="Sorbin and SH3 domain-containing protein 1 isoform 2"/>
    <property type="match status" value="1"/>
</dbReference>
<dbReference type="PANTHER" id="PTHR14167">
    <property type="entry name" value="SH3 DOMAIN-CONTAINING"/>
    <property type="match status" value="1"/>
</dbReference>
<feature type="compositionally biased region" description="Polar residues" evidence="4">
    <location>
        <begin position="916"/>
        <end position="927"/>
    </location>
</feature>
<feature type="domain" description="SH3" evidence="5">
    <location>
        <begin position="1695"/>
        <end position="1754"/>
    </location>
</feature>
<name>A0AAD9JWG8_9ANNE</name>
<dbReference type="SMART" id="SM00326">
    <property type="entry name" value="SH3"/>
    <property type="match status" value="3"/>
</dbReference>
<feature type="domain" description="SH3" evidence="5">
    <location>
        <begin position="1764"/>
        <end position="1823"/>
    </location>
</feature>
<feature type="compositionally biased region" description="Polar residues" evidence="4">
    <location>
        <begin position="157"/>
        <end position="169"/>
    </location>
</feature>
<feature type="region of interest" description="Disordered" evidence="4">
    <location>
        <begin position="1925"/>
        <end position="1951"/>
    </location>
</feature>
<feature type="region of interest" description="Disordered" evidence="4">
    <location>
        <begin position="1985"/>
        <end position="2007"/>
    </location>
</feature>
<evidence type="ECO:0000313" key="6">
    <source>
        <dbReference type="EMBL" id="KAK2160623.1"/>
    </source>
</evidence>
<dbReference type="Pfam" id="PF00018">
    <property type="entry name" value="SH3_1"/>
    <property type="match status" value="1"/>
</dbReference>
<feature type="region of interest" description="Disordered" evidence="4">
    <location>
        <begin position="1242"/>
        <end position="1261"/>
    </location>
</feature>
<feature type="compositionally biased region" description="Basic and acidic residues" evidence="4">
    <location>
        <begin position="1594"/>
        <end position="1630"/>
    </location>
</feature>
<evidence type="ECO:0000313" key="7">
    <source>
        <dbReference type="Proteomes" id="UP001208570"/>
    </source>
</evidence>
<feature type="region of interest" description="Disordered" evidence="4">
    <location>
        <begin position="1437"/>
        <end position="1477"/>
    </location>
</feature>
<feature type="region of interest" description="Disordered" evidence="4">
    <location>
        <begin position="2138"/>
        <end position="2162"/>
    </location>
</feature>
<dbReference type="Gene3D" id="2.30.30.40">
    <property type="entry name" value="SH3 Domains"/>
    <property type="match status" value="3"/>
</dbReference>
<dbReference type="CDD" id="cd11780">
    <property type="entry name" value="SH3_Sorbs_3"/>
    <property type="match status" value="1"/>
</dbReference>
<feature type="compositionally biased region" description="Basic and acidic residues" evidence="4">
    <location>
        <begin position="57"/>
        <end position="74"/>
    </location>
</feature>
<evidence type="ECO:0000259" key="5">
    <source>
        <dbReference type="PROSITE" id="PS50002"/>
    </source>
</evidence>
<dbReference type="CDD" id="cd11781">
    <property type="entry name" value="SH3_Sorbs_1"/>
    <property type="match status" value="1"/>
</dbReference>
<feature type="region of interest" description="Disordered" evidence="4">
    <location>
        <begin position="372"/>
        <end position="419"/>
    </location>
</feature>
<feature type="region of interest" description="Disordered" evidence="4">
    <location>
        <begin position="1184"/>
        <end position="1217"/>
    </location>
</feature>
<protein>
    <recommendedName>
        <fullName evidence="5">SH3 domain-containing protein</fullName>
    </recommendedName>
</protein>
<sequence>MSKSNKKHVDKQMLLDTVGRCEAVPESSGQSRRARSTKLHASSSHNCLQPQQLRHTGHMDHEPSRTGSMNKHDITTSGFISNNTQKRSHSAKDLKSDQTFAQSTSPAVLPWNGHMQPLRHNVSEQQWNSSLRWQSSPRSLDDFSITAPSDSSDRDASTLSTSDQSHLASLAPQSKSDNILLSKYDVDNIWALKELYADLEEAQDEEQFLFDAGRLEDFQWNPWEDWGIQNKQLSTQQLQSMFEKGLNQNTQASLSKLYRGIDVDFRREMSFRKLYERYKHLDEETRRQKILDEWGWQSHRSRRSSDSSSMFSCGGSSMTGTYLEIMEKAAQKARQRALYGYHIPEEYNSYEKHVQRMRKLTRSCPDINRLMKDKGKRSTVRETSHLTHNHLPQNNEVHQKSDSKHKSSPRFRKTDRAKDDLDCTKMAKSRTKISDLLRLELGEVSGFGTDGQNEIKKLNETTPPWKSQKTGERGAIKASENFENIGHACQPSQKSFEKGDSGLNMSWDNSFELEEPSLSCKRQSRTRSLGKSAWRSEVRGVVGVPMQSVNAVEKKMDSPKRSESLDQKLQNFREKHGWRKDSKPDPGTVSRALNVFQAMKEEEILPQYYEPLVGEGNPSLARRRMEAENEALHLQKCKDSDPGTASRAQHVFQAMKEEEILPQCYEPLVGDGNPSLARRRMEAENEAMHLKRHKDSKPDPGTISRVLNVFQSMEEEEILPQYCQPLVGDGNPSLARRRMEAENEALHLQHHEDSHSIHHQFQRSKSLSAKHDRILQQPIRSPSSRNHLHSYKSEPELFGKSAIKSDAFLWARNRFEEMSTEGESAYYPKTGLPTKSQKTALGRYEARIRGRSETGSSVQPSESVRDVKCKSLEYDRFQEELGKHTSNTDELSTASWKSKETSLEQHIRLRVDMSKASLTDSPSQLSSDPKGRDSPDWDEPESPPDGRISRLEKREDDVNSCDFDHELTTVKRPFNVTLTSASSRDRDVYSDYNAESNKELVLVRCLQNKQQSALSQNSPGMYETDLDTTTSQSFVRHDNMDHVDQSYMDMHGWNADPDEAKKMCQSLNRQQFRDRTKMAVIPPNRFGEYTPVIHTEVPTHTGQSPDVSTSMKSSQRSFSTSVLTTDHIITDANYGDLSKWSRVNVTEGLERHEDDLGQLQKWGPTCLNIATMSSNETFIIKDSDQEMSPGEGSRSFSGRLPSQYKEEPLSKSHDVMPGTGISAAPVTPLRNFKDIKQDFAGDFRSTNRSRGQDKPESSVKPIGIPFRRKVNNVRSLDLNEEPTCYTWKREYDVPPNIDIDEVRRSGIRKGSDLYKSLAVIRNFTKEAGPQDFYDDLEQLGKEWKRDADKKQTRQSAPPFPHQYRREEGIENSSLPLPEYRPPPCYVHPWLEQQPECQPIQVLHRDRNKDPQIVGPQPAYTCPSNITFAEQRGTECSIPQSKSCPENISNNGRGHKGSDTSHAFSLAAPQSQSSQQVSHLSLANTYGMQNQMEKHHGDMNPTNKSDDEEGDARTGIGGTILPSRQKHARSKSSSSIIRSNLSSQSAMERLGIKSPPPGGLANTLKEHAHTTTQSNVPRQRHSVSGTGRSPTGSWDSRRRRDEEAARRKQEMKRITAQEKLKRMEEERKANEARRHNDFLTEYIKDKLDDKYWLKLAGVEHEDESSPSQKSPIPLNRYDDVPDVSDLQRPKKKVGAQYRGKARALYNFKAQNPKELSFKKNDVIYLLRQIDKNWYEGEHHGLVGLFPVNYVEVLMSLDEARQAAILREGHAKAKYHFTAQSGMEISFRKGDTVSLIRRIDNNWFEGRVDGRHGIFPVSYVEVLREPDTPLPTPMSSYAPTPATGSPGQLSPVSTISNGPAPTIPSAPISPRSSVDNFDFGQPFSFSQYPSSSSASLQRPSRREQSYSDYGLDPLNMMRPASALGGLTDGYSTVPRDRYNPANRPNSAVPFSSYLKNSARDSGFYSSEESKYSRQKYREDELMRSLSNPYEARQSSVGSQSRDSFSRGEEQRYPPFQALYTYKPQNPDELELREGDIVYVMEKCDDDWYVGTSQRTKEFGTFPGNYVRQLWCDAERDELTWSQMGGRAGQGRASSIPGKISPVEQVDTISDEEREKPLRSCVRPRRPKRRNYCVANTVVVVNPRANTEDTNPDDTPSTTEPPRVD</sequence>
<dbReference type="SUPFAM" id="SSF50044">
    <property type="entry name" value="SH3-domain"/>
    <property type="match status" value="3"/>
</dbReference>
<keyword evidence="2" id="KW-0677">Repeat</keyword>
<feature type="region of interest" description="Disordered" evidence="4">
    <location>
        <begin position="1491"/>
        <end position="1630"/>
    </location>
</feature>
<feature type="compositionally biased region" description="Low complexity" evidence="4">
    <location>
        <begin position="1857"/>
        <end position="1869"/>
    </location>
</feature>
<feature type="region of interest" description="Disordered" evidence="4">
    <location>
        <begin position="1828"/>
        <end position="1869"/>
    </location>
</feature>
<dbReference type="FunFam" id="2.30.30.40:FF:000072">
    <property type="entry name" value="Unconventional Myosin IB"/>
    <property type="match status" value="1"/>
</dbReference>
<feature type="compositionally biased region" description="Polar residues" evidence="4">
    <location>
        <begin position="1569"/>
        <end position="1593"/>
    </location>
</feature>
<feature type="compositionally biased region" description="Polar residues" evidence="4">
    <location>
        <begin position="39"/>
        <end position="54"/>
    </location>
</feature>
<feature type="compositionally biased region" description="Low complexity" evidence="4">
    <location>
        <begin position="1530"/>
        <end position="1545"/>
    </location>
</feature>
<feature type="region of interest" description="Disordered" evidence="4">
    <location>
        <begin position="142"/>
        <end position="169"/>
    </location>
</feature>
<dbReference type="EMBL" id="JAODUP010000129">
    <property type="protein sequence ID" value="KAK2160623.1"/>
    <property type="molecule type" value="Genomic_DNA"/>
</dbReference>
<dbReference type="InterPro" id="IPR050384">
    <property type="entry name" value="Endophilin_SH3RF"/>
</dbReference>
<dbReference type="Pfam" id="PF14604">
    <property type="entry name" value="SH3_9"/>
    <property type="match status" value="2"/>
</dbReference>
<feature type="compositionally biased region" description="Basic and acidic residues" evidence="4">
    <location>
        <begin position="1204"/>
        <end position="1214"/>
    </location>
</feature>